<dbReference type="InterPro" id="IPR007042">
    <property type="entry name" value="SERRATE/Ars2_C"/>
</dbReference>
<dbReference type="SMART" id="SM01173">
    <property type="entry name" value="DUF4187"/>
    <property type="match status" value="1"/>
</dbReference>
<dbReference type="CDD" id="cd00590">
    <property type="entry name" value="RRM_SF"/>
    <property type="match status" value="1"/>
</dbReference>
<evidence type="ECO:0000256" key="2">
    <source>
        <dbReference type="ARBA" id="ARBA00005407"/>
    </source>
</evidence>
<feature type="compositionally biased region" description="Basic and acidic residues" evidence="4">
    <location>
        <begin position="310"/>
        <end position="321"/>
    </location>
</feature>
<protein>
    <submittedName>
        <fullName evidence="6">DgyrCDS3929</fullName>
    </submittedName>
</protein>
<dbReference type="InterPro" id="IPR021933">
    <property type="entry name" value="SERRATE/Ars2_N"/>
</dbReference>
<keyword evidence="7" id="KW-1185">Reference proteome</keyword>
<comment type="similarity">
    <text evidence="2">Belongs to the ARS2 family.</text>
</comment>
<evidence type="ECO:0000256" key="3">
    <source>
        <dbReference type="ARBA" id="ARBA00023242"/>
    </source>
</evidence>
<evidence type="ECO:0000313" key="6">
    <source>
        <dbReference type="EMBL" id="CAD5114895.1"/>
    </source>
</evidence>
<feature type="region of interest" description="Disordered" evidence="4">
    <location>
        <begin position="233"/>
        <end position="381"/>
    </location>
</feature>
<feature type="compositionally biased region" description="Low complexity" evidence="4">
    <location>
        <begin position="269"/>
        <end position="279"/>
    </location>
</feature>
<feature type="compositionally biased region" description="Acidic residues" evidence="4">
    <location>
        <begin position="322"/>
        <end position="331"/>
    </location>
</feature>
<sequence>MGDSDEEFDRRRNRDKFRRERNDYDRGGRRDGWDNRVRDDWARRGPPMSRYDERRRFSPPRHDMSPPPHMKRMRRDWDESGYGAPDHWDGGQKMQEPDYPTQPVMQTFKQFLQSQDDSISDDDAVKKYAEYKQDFKKQQISEFFLAHKDEEWFKAKYHPDECDKRKTEQRAAIKRRCDVFLELMNTGWLDNLELDCEKQKDIAKILDAAVILMEGGTDFDLAVLDQIESDIKESRSEPKIEIKDRVQENKPIENKKKRKLSGDDDDDSNSGISSNSLSDSEGEEKAAKPNANNEVSKMDNSIEDNNVSPAKEENDETNKKEDEEEEEPAEPDEIKEIESPSEQPEEEREKGAEDENDREKETEEKQEEEKQEKEEEKSIHPRALHKTLSIFLRNLAPAITKQEVESMCKRYPGFMRVAIQDPQPERRFHRRGWVTFDRSVNIKDICWNLNNIRLRDCDMGAIVNRDLKQRVRPVNGIVSHKEIARMDIRHAARVIVALDNRADLWKESNQEENKTQPSAELDLGLKSKNPLLKNITDYMVEEADCEEQELLGAAGDGEDKKEGGSTKVETDDELNKVLDKLILYLRIVHSFDFYSVGEYPNEDEMPHRCGIIHARGSAPINLNAHAFNTAVTEWIHNFEQKMLPWVELKTKLNDEDAEKLGRKSEDAEVEKFIEANTQEITKDKWLCPLSGKKFKGPDYVRKHITNKHEDRVLEVKKEVSYFNNYLADPKRPQLPEHPSRSATTMHTRTSDYHHPPHSYGRGPPNYGAPRERARGGYGYPPPPRDYRDRRMPPPPPHRIMGRGRIDPRPMVDYHDLDAPADMDIL</sequence>
<dbReference type="GO" id="GO:0031053">
    <property type="term" value="P:primary miRNA processing"/>
    <property type="evidence" value="ECO:0007669"/>
    <property type="project" value="TreeGrafter"/>
</dbReference>
<dbReference type="InterPro" id="IPR012677">
    <property type="entry name" value="Nucleotide-bd_a/b_plait_sf"/>
</dbReference>
<evidence type="ECO:0000313" key="7">
    <source>
        <dbReference type="Proteomes" id="UP000549394"/>
    </source>
</evidence>
<reference evidence="6 7" key="1">
    <citation type="submission" date="2020-08" db="EMBL/GenBank/DDBJ databases">
        <authorList>
            <person name="Hejnol A."/>
        </authorList>
    </citation>
    <scope>NUCLEOTIDE SEQUENCE [LARGE SCALE GENOMIC DNA]</scope>
</reference>
<feature type="domain" description="DUF4187" evidence="5">
    <location>
        <begin position="542"/>
        <end position="814"/>
    </location>
</feature>
<comment type="caution">
    <text evidence="6">The sequence shown here is derived from an EMBL/GenBank/DDBJ whole genome shotgun (WGS) entry which is preliminary data.</text>
</comment>
<feature type="region of interest" description="Disordered" evidence="4">
    <location>
        <begin position="726"/>
        <end position="810"/>
    </location>
</feature>
<accession>A0A7I8VGV6</accession>
<dbReference type="PANTHER" id="PTHR13165:SF0">
    <property type="entry name" value="SERRATE RNA EFFECTOR MOLECULE HOMOLOG"/>
    <property type="match status" value="1"/>
</dbReference>
<dbReference type="InterPro" id="IPR035979">
    <property type="entry name" value="RBD_domain_sf"/>
</dbReference>
<feature type="compositionally biased region" description="Basic and acidic residues" evidence="4">
    <location>
        <begin position="347"/>
        <end position="379"/>
    </location>
</feature>
<feature type="region of interest" description="Disordered" evidence="4">
    <location>
        <begin position="1"/>
        <end position="99"/>
    </location>
</feature>
<dbReference type="Gene3D" id="3.30.70.330">
    <property type="match status" value="1"/>
</dbReference>
<dbReference type="GO" id="GO:0003676">
    <property type="term" value="F:nucleic acid binding"/>
    <property type="evidence" value="ECO:0007669"/>
    <property type="project" value="InterPro"/>
</dbReference>
<dbReference type="InterPro" id="IPR025239">
    <property type="entry name" value="DUF4187"/>
</dbReference>
<dbReference type="InterPro" id="IPR039727">
    <property type="entry name" value="SE/Ars2"/>
</dbReference>
<comment type="subcellular location">
    <subcellularLocation>
        <location evidence="1">Nucleus</location>
    </subcellularLocation>
</comment>
<keyword evidence="3" id="KW-0539">Nucleus</keyword>
<feature type="compositionally biased region" description="Basic and acidic residues" evidence="4">
    <location>
        <begin position="50"/>
        <end position="64"/>
    </location>
</feature>
<dbReference type="EMBL" id="CAJFCJ010000005">
    <property type="protein sequence ID" value="CAD5114895.1"/>
    <property type="molecule type" value="Genomic_DNA"/>
</dbReference>
<dbReference type="PANTHER" id="PTHR13165">
    <property type="entry name" value="ARSENITE-RESISTANCE PROTEIN 2"/>
    <property type="match status" value="1"/>
</dbReference>
<dbReference type="Pfam" id="PF12066">
    <property type="entry name" value="SERRATE_Ars2_N"/>
    <property type="match status" value="1"/>
</dbReference>
<feature type="compositionally biased region" description="Polar residues" evidence="4">
    <location>
        <begin position="290"/>
        <end position="308"/>
    </location>
</feature>
<evidence type="ECO:0000259" key="5">
    <source>
        <dbReference type="SMART" id="SM01173"/>
    </source>
</evidence>
<feature type="compositionally biased region" description="Basic and acidic residues" evidence="4">
    <location>
        <begin position="8"/>
        <end position="43"/>
    </location>
</feature>
<dbReference type="GO" id="GO:0016604">
    <property type="term" value="C:nuclear body"/>
    <property type="evidence" value="ECO:0007669"/>
    <property type="project" value="TreeGrafter"/>
</dbReference>
<proteinExistence type="inferred from homology"/>
<organism evidence="6 7">
    <name type="scientific">Dimorphilus gyrociliatus</name>
    <dbReference type="NCBI Taxonomy" id="2664684"/>
    <lineage>
        <taxon>Eukaryota</taxon>
        <taxon>Metazoa</taxon>
        <taxon>Spiralia</taxon>
        <taxon>Lophotrochozoa</taxon>
        <taxon>Annelida</taxon>
        <taxon>Polychaeta</taxon>
        <taxon>Polychaeta incertae sedis</taxon>
        <taxon>Dinophilidae</taxon>
        <taxon>Dimorphilus</taxon>
    </lineage>
</organism>
<name>A0A7I8VGV6_9ANNE</name>
<dbReference type="SUPFAM" id="SSF54928">
    <property type="entry name" value="RNA-binding domain, RBD"/>
    <property type="match status" value="1"/>
</dbReference>
<gene>
    <name evidence="6" type="ORF">DGYR_LOCUS3698</name>
</gene>
<evidence type="ECO:0000256" key="1">
    <source>
        <dbReference type="ARBA" id="ARBA00004123"/>
    </source>
</evidence>
<feature type="compositionally biased region" description="Basic and acidic residues" evidence="4">
    <location>
        <begin position="728"/>
        <end position="739"/>
    </location>
</feature>
<dbReference type="Pfam" id="PF04959">
    <property type="entry name" value="ARS2"/>
    <property type="match status" value="1"/>
</dbReference>
<dbReference type="Proteomes" id="UP000549394">
    <property type="component" value="Unassembled WGS sequence"/>
</dbReference>
<dbReference type="AlphaFoldDB" id="A0A7I8VGV6"/>
<dbReference type="OrthoDB" id="342064at2759"/>
<feature type="compositionally biased region" description="Basic and acidic residues" evidence="4">
    <location>
        <begin position="233"/>
        <end position="254"/>
    </location>
</feature>
<evidence type="ECO:0000256" key="4">
    <source>
        <dbReference type="SAM" id="MobiDB-lite"/>
    </source>
</evidence>